<dbReference type="Pfam" id="PF03466">
    <property type="entry name" value="LysR_substrate"/>
    <property type="match status" value="1"/>
</dbReference>
<dbReference type="InterPro" id="IPR050950">
    <property type="entry name" value="HTH-type_LysR_regulators"/>
</dbReference>
<dbReference type="PANTHER" id="PTHR30419">
    <property type="entry name" value="HTH-TYPE TRANSCRIPTIONAL REGULATOR YBHD"/>
    <property type="match status" value="1"/>
</dbReference>
<dbReference type="RefSeq" id="WP_010623772.1">
    <property type="nucleotide sequence ID" value="NZ_AZFA01000003.1"/>
</dbReference>
<comment type="caution">
    <text evidence="6">The sequence shown here is derived from an EMBL/GenBank/DDBJ whole genome shotgun (WGS) entry which is preliminary data.</text>
</comment>
<dbReference type="AlphaFoldDB" id="A0A0R1SF17"/>
<feature type="domain" description="HTH lysR-type" evidence="5">
    <location>
        <begin position="1"/>
        <end position="60"/>
    </location>
</feature>
<proteinExistence type="inferred from homology"/>
<gene>
    <name evidence="6" type="ORF">FC27_GL001361</name>
</gene>
<dbReference type="GO" id="GO:0005829">
    <property type="term" value="C:cytosol"/>
    <property type="evidence" value="ECO:0007669"/>
    <property type="project" value="TreeGrafter"/>
</dbReference>
<dbReference type="Gene3D" id="1.10.10.10">
    <property type="entry name" value="Winged helix-like DNA-binding domain superfamily/Winged helix DNA-binding domain"/>
    <property type="match status" value="1"/>
</dbReference>
<evidence type="ECO:0000256" key="4">
    <source>
        <dbReference type="ARBA" id="ARBA00023163"/>
    </source>
</evidence>
<organism evidence="6 7">
    <name type="scientific">Companilactobacillus versmoldensis DSM 14857 = KCTC 3814</name>
    <dbReference type="NCBI Taxonomy" id="1423815"/>
    <lineage>
        <taxon>Bacteria</taxon>
        <taxon>Bacillati</taxon>
        <taxon>Bacillota</taxon>
        <taxon>Bacilli</taxon>
        <taxon>Lactobacillales</taxon>
        <taxon>Lactobacillaceae</taxon>
        <taxon>Companilactobacillus</taxon>
    </lineage>
</organism>
<evidence type="ECO:0000313" key="7">
    <source>
        <dbReference type="Proteomes" id="UP000051647"/>
    </source>
</evidence>
<keyword evidence="7" id="KW-1185">Reference proteome</keyword>
<comment type="similarity">
    <text evidence="1">Belongs to the LysR transcriptional regulatory family.</text>
</comment>
<dbReference type="eggNOG" id="COG0583">
    <property type="taxonomic scope" value="Bacteria"/>
</dbReference>
<dbReference type="InterPro" id="IPR000847">
    <property type="entry name" value="LysR_HTH_N"/>
</dbReference>
<protein>
    <submittedName>
        <fullName evidence="6">Malolactic fermentation transcriptional regulator</fullName>
    </submittedName>
</protein>
<dbReference type="Pfam" id="PF00126">
    <property type="entry name" value="HTH_1"/>
    <property type="match status" value="1"/>
</dbReference>
<dbReference type="InterPro" id="IPR036390">
    <property type="entry name" value="WH_DNA-bd_sf"/>
</dbReference>
<evidence type="ECO:0000259" key="5">
    <source>
        <dbReference type="PROSITE" id="PS50931"/>
    </source>
</evidence>
<keyword evidence="2" id="KW-0805">Transcription regulation</keyword>
<evidence type="ECO:0000313" key="6">
    <source>
        <dbReference type="EMBL" id="KRL67825.1"/>
    </source>
</evidence>
<dbReference type="STRING" id="1423815.FC27_GL001361"/>
<reference evidence="6 7" key="1">
    <citation type="journal article" date="2015" name="Genome Announc.">
        <title>Expanding the biotechnology potential of lactobacilli through comparative genomics of 213 strains and associated genera.</title>
        <authorList>
            <person name="Sun Z."/>
            <person name="Harris H.M."/>
            <person name="McCann A."/>
            <person name="Guo C."/>
            <person name="Argimon S."/>
            <person name="Zhang W."/>
            <person name="Yang X."/>
            <person name="Jeffery I.B."/>
            <person name="Cooney J.C."/>
            <person name="Kagawa T.F."/>
            <person name="Liu W."/>
            <person name="Song Y."/>
            <person name="Salvetti E."/>
            <person name="Wrobel A."/>
            <person name="Rasinkangas P."/>
            <person name="Parkhill J."/>
            <person name="Rea M.C."/>
            <person name="O'Sullivan O."/>
            <person name="Ritari J."/>
            <person name="Douillard F.P."/>
            <person name="Paul Ross R."/>
            <person name="Yang R."/>
            <person name="Briner A.E."/>
            <person name="Felis G.E."/>
            <person name="de Vos W.M."/>
            <person name="Barrangou R."/>
            <person name="Klaenhammer T.R."/>
            <person name="Caufield P.W."/>
            <person name="Cui Y."/>
            <person name="Zhang H."/>
            <person name="O'Toole P.W."/>
        </authorList>
    </citation>
    <scope>NUCLEOTIDE SEQUENCE [LARGE SCALE GENOMIC DNA]</scope>
    <source>
        <strain evidence="6 7">DSM 14857</strain>
    </source>
</reference>
<dbReference type="PROSITE" id="PS50931">
    <property type="entry name" value="HTH_LYSR"/>
    <property type="match status" value="1"/>
</dbReference>
<dbReference type="EMBL" id="AZFA01000003">
    <property type="protein sequence ID" value="KRL67825.1"/>
    <property type="molecule type" value="Genomic_DNA"/>
</dbReference>
<accession>A0A0R1SF17</accession>
<keyword evidence="4" id="KW-0804">Transcription</keyword>
<dbReference type="Proteomes" id="UP000051647">
    <property type="component" value="Unassembled WGS sequence"/>
</dbReference>
<name>A0A0R1SF17_9LACO</name>
<evidence type="ECO:0000256" key="3">
    <source>
        <dbReference type="ARBA" id="ARBA00023125"/>
    </source>
</evidence>
<dbReference type="GO" id="GO:0003700">
    <property type="term" value="F:DNA-binding transcription factor activity"/>
    <property type="evidence" value="ECO:0007669"/>
    <property type="project" value="InterPro"/>
</dbReference>
<evidence type="ECO:0000256" key="1">
    <source>
        <dbReference type="ARBA" id="ARBA00009437"/>
    </source>
</evidence>
<dbReference type="OrthoDB" id="9803735at2"/>
<sequence length="289" mass="33446">MNVKDLKYFVKLQELKSYSDTAHYFGVSQPTITYAVKRLETEYQTELIVRKSYANSVTLTHAGDQILAHAKKILREDHLMQKDLQRIRDSRIKMGFPPIITNYLVPLVFDQLRDNDLLSRIEPVRSGSKELLDKLYNGDIDIALLGTTRIPENGNFDFNIIKVHNFKIIASSERQFPKELKIRDLQNEDVLILDESSVHQLIVNNIIEKYNVFTNVIYQTSDYRLLLDLVKRNKGISLITETALQVVEGIQELNVVDETFPPFYIMLIYRSSLKAGPHTQKIIDIFSEL</sequence>
<dbReference type="InterPro" id="IPR005119">
    <property type="entry name" value="LysR_subst-bd"/>
</dbReference>
<evidence type="ECO:0000256" key="2">
    <source>
        <dbReference type="ARBA" id="ARBA00023015"/>
    </source>
</evidence>
<dbReference type="Gene3D" id="3.40.190.290">
    <property type="match status" value="1"/>
</dbReference>
<dbReference type="SUPFAM" id="SSF46785">
    <property type="entry name" value="Winged helix' DNA-binding domain"/>
    <property type="match status" value="1"/>
</dbReference>
<dbReference type="GO" id="GO:0003677">
    <property type="term" value="F:DNA binding"/>
    <property type="evidence" value="ECO:0007669"/>
    <property type="project" value="UniProtKB-KW"/>
</dbReference>
<dbReference type="PATRIC" id="fig|1423815.3.peg.1395"/>
<dbReference type="InterPro" id="IPR036388">
    <property type="entry name" value="WH-like_DNA-bd_sf"/>
</dbReference>
<keyword evidence="3" id="KW-0238">DNA-binding</keyword>
<dbReference type="SUPFAM" id="SSF53850">
    <property type="entry name" value="Periplasmic binding protein-like II"/>
    <property type="match status" value="1"/>
</dbReference>